<keyword evidence="4" id="KW-0560">Oxidoreductase</keyword>
<gene>
    <name evidence="8" type="ORF">AWB66_00739</name>
</gene>
<keyword evidence="5 7" id="KW-0408">Iron</keyword>
<dbReference type="Pfam" id="PF05995">
    <property type="entry name" value="CDO_I"/>
    <property type="match status" value="1"/>
</dbReference>
<keyword evidence="6" id="KW-0883">Thioether bond</keyword>
<dbReference type="PANTHER" id="PTHR12918:SF1">
    <property type="entry name" value="CYSTEINE DIOXYGENASE TYPE 1"/>
    <property type="match status" value="1"/>
</dbReference>
<dbReference type="SUPFAM" id="SSF51182">
    <property type="entry name" value="RmlC-like cupins"/>
    <property type="match status" value="1"/>
</dbReference>
<dbReference type="CDD" id="cd10548">
    <property type="entry name" value="cupin_CDO"/>
    <property type="match status" value="1"/>
</dbReference>
<dbReference type="PANTHER" id="PTHR12918">
    <property type="entry name" value="CYSTEINE DIOXYGENASE"/>
    <property type="match status" value="1"/>
</dbReference>
<organism evidence="8 9">
    <name type="scientific">Caballeronia telluris</name>
    <dbReference type="NCBI Taxonomy" id="326475"/>
    <lineage>
        <taxon>Bacteria</taxon>
        <taxon>Pseudomonadati</taxon>
        <taxon>Pseudomonadota</taxon>
        <taxon>Betaproteobacteria</taxon>
        <taxon>Burkholderiales</taxon>
        <taxon>Burkholderiaceae</taxon>
        <taxon>Caballeronia</taxon>
    </lineage>
</organism>
<keyword evidence="9" id="KW-1185">Reference proteome</keyword>
<dbReference type="EMBL" id="FCNZ02000002">
    <property type="protein sequence ID" value="SAL17097.1"/>
    <property type="molecule type" value="Genomic_DNA"/>
</dbReference>
<feature type="binding site" evidence="7">
    <location>
        <position position="145"/>
    </location>
    <ligand>
        <name>Fe cation</name>
        <dbReference type="ChEBI" id="CHEBI:24875"/>
        <note>catalytic</note>
    </ligand>
</feature>
<comment type="similarity">
    <text evidence="1">Belongs to the cysteine dioxygenase family.</text>
</comment>
<dbReference type="Proteomes" id="UP000054717">
    <property type="component" value="Unassembled WGS sequence"/>
</dbReference>
<evidence type="ECO:0000256" key="2">
    <source>
        <dbReference type="ARBA" id="ARBA00022723"/>
    </source>
</evidence>
<keyword evidence="3 8" id="KW-0223">Dioxygenase</keyword>
<evidence type="ECO:0000256" key="3">
    <source>
        <dbReference type="ARBA" id="ARBA00022964"/>
    </source>
</evidence>
<dbReference type="RefSeq" id="WP_087628926.1">
    <property type="nucleotide sequence ID" value="NZ_FCNZ02000002.1"/>
</dbReference>
<dbReference type="InterPro" id="IPR010300">
    <property type="entry name" value="CDO_1"/>
</dbReference>
<dbReference type="GO" id="GO:0019448">
    <property type="term" value="P:L-cysteine catabolic process"/>
    <property type="evidence" value="ECO:0007669"/>
    <property type="project" value="TreeGrafter"/>
</dbReference>
<evidence type="ECO:0000256" key="4">
    <source>
        <dbReference type="ARBA" id="ARBA00023002"/>
    </source>
</evidence>
<sequence>MIRDTLPARSSDASTLTRLTGQLDAAFDAPADFARLVREALSSAARDERLLAPAQREGDANGYTRHLLAADPRGRYAVAALVWAPGQASPVHAHRTWCGYAVVEGSLVETLFRWNPDENRAYAVREQAREAGAVSFAGAGRGAIHQLGNAAHARQRAISLHVYGVAGAHIATHVNDLVAV</sequence>
<dbReference type="AlphaFoldDB" id="A0A158FBK9"/>
<evidence type="ECO:0000256" key="5">
    <source>
        <dbReference type="ARBA" id="ARBA00023004"/>
    </source>
</evidence>
<keyword evidence="2 7" id="KW-0479">Metal-binding</keyword>
<evidence type="ECO:0000256" key="6">
    <source>
        <dbReference type="PIRSR" id="PIRSR610300-50"/>
    </source>
</evidence>
<evidence type="ECO:0000313" key="9">
    <source>
        <dbReference type="Proteomes" id="UP000054717"/>
    </source>
</evidence>
<name>A0A158FBK9_9BURK</name>
<accession>A0A158FBK9</accession>
<dbReference type="Gene3D" id="2.60.120.10">
    <property type="entry name" value="Jelly Rolls"/>
    <property type="match status" value="1"/>
</dbReference>
<proteinExistence type="inferred from homology"/>
<dbReference type="GO" id="GO:0008198">
    <property type="term" value="F:ferrous iron binding"/>
    <property type="evidence" value="ECO:0007669"/>
    <property type="project" value="TreeGrafter"/>
</dbReference>
<comment type="caution">
    <text evidence="8">The sequence shown here is derived from an EMBL/GenBank/DDBJ whole genome shotgun (WGS) entry which is preliminary data.</text>
</comment>
<protein>
    <submittedName>
        <fullName evidence="8">Cysteine dioxygenase type I family protein</fullName>
    </submittedName>
</protein>
<dbReference type="GO" id="GO:0017172">
    <property type="term" value="F:cysteine dioxygenase activity"/>
    <property type="evidence" value="ECO:0007669"/>
    <property type="project" value="TreeGrafter"/>
</dbReference>
<dbReference type="InterPro" id="IPR014710">
    <property type="entry name" value="RmlC-like_jellyroll"/>
</dbReference>
<evidence type="ECO:0000256" key="7">
    <source>
        <dbReference type="PIRSR" id="PIRSR610300-51"/>
    </source>
</evidence>
<dbReference type="InterPro" id="IPR011051">
    <property type="entry name" value="RmlC_Cupin_sf"/>
</dbReference>
<evidence type="ECO:0000256" key="1">
    <source>
        <dbReference type="ARBA" id="ARBA00006622"/>
    </source>
</evidence>
<feature type="cross-link" description="3'-(S-cysteinyl)-tyrosine (Cys-Tyr)" evidence="6">
    <location>
        <begin position="98"/>
        <end position="163"/>
    </location>
</feature>
<evidence type="ECO:0000313" key="8">
    <source>
        <dbReference type="EMBL" id="SAL17097.1"/>
    </source>
</evidence>
<feature type="binding site" evidence="7">
    <location>
        <position position="92"/>
    </location>
    <ligand>
        <name>Fe cation</name>
        <dbReference type="ChEBI" id="CHEBI:24875"/>
        <note>catalytic</note>
    </ligand>
</feature>
<feature type="binding site" evidence="7">
    <location>
        <position position="94"/>
    </location>
    <ligand>
        <name>Fe cation</name>
        <dbReference type="ChEBI" id="CHEBI:24875"/>
        <note>catalytic</note>
    </ligand>
</feature>
<reference evidence="8" key="1">
    <citation type="submission" date="2016-01" db="EMBL/GenBank/DDBJ databases">
        <authorList>
            <person name="Peeters Charlotte."/>
        </authorList>
    </citation>
    <scope>NUCLEOTIDE SEQUENCE</scope>
    <source>
        <strain evidence="8">LMG 22936</strain>
    </source>
</reference>
<dbReference type="STRING" id="326475.AWB66_00739"/>